<comment type="caution">
    <text evidence="2">The sequence shown here is derived from an EMBL/GenBank/DDBJ whole genome shotgun (WGS) entry which is preliminary data.</text>
</comment>
<feature type="chain" id="PRO_5039928644" evidence="1">
    <location>
        <begin position="18"/>
        <end position="151"/>
    </location>
</feature>
<keyword evidence="1" id="KW-0732">Signal</keyword>
<dbReference type="SUPFAM" id="SSF52047">
    <property type="entry name" value="RNI-like"/>
    <property type="match status" value="1"/>
</dbReference>
<protein>
    <submittedName>
        <fullName evidence="2">Uncharacterized protein</fullName>
    </submittedName>
</protein>
<dbReference type="Gene3D" id="3.80.10.10">
    <property type="entry name" value="Ribonuclease Inhibitor"/>
    <property type="match status" value="1"/>
</dbReference>
<organism evidence="2 3">
    <name type="scientific">Polypedilum vanderplanki</name>
    <name type="common">Sleeping chironomid midge</name>
    <dbReference type="NCBI Taxonomy" id="319348"/>
    <lineage>
        <taxon>Eukaryota</taxon>
        <taxon>Metazoa</taxon>
        <taxon>Ecdysozoa</taxon>
        <taxon>Arthropoda</taxon>
        <taxon>Hexapoda</taxon>
        <taxon>Insecta</taxon>
        <taxon>Pterygota</taxon>
        <taxon>Neoptera</taxon>
        <taxon>Endopterygota</taxon>
        <taxon>Diptera</taxon>
        <taxon>Nematocera</taxon>
        <taxon>Chironomoidea</taxon>
        <taxon>Chironomidae</taxon>
        <taxon>Chironominae</taxon>
        <taxon>Polypedilum</taxon>
        <taxon>Polypedilum</taxon>
    </lineage>
</organism>
<name>A0A9J6CQX1_POLVA</name>
<proteinExistence type="predicted"/>
<keyword evidence="3" id="KW-1185">Reference proteome</keyword>
<evidence type="ECO:0000313" key="2">
    <source>
        <dbReference type="EMBL" id="KAG5683979.1"/>
    </source>
</evidence>
<dbReference type="InterPro" id="IPR032675">
    <property type="entry name" value="LRR_dom_sf"/>
</dbReference>
<gene>
    <name evidence="2" type="ORF">PVAND_013234</name>
</gene>
<dbReference type="Proteomes" id="UP001107558">
    <property type="component" value="Chromosome 1"/>
</dbReference>
<accession>A0A9J6CQX1</accession>
<evidence type="ECO:0000256" key="1">
    <source>
        <dbReference type="SAM" id="SignalP"/>
    </source>
</evidence>
<feature type="signal peptide" evidence="1">
    <location>
        <begin position="1"/>
        <end position="17"/>
    </location>
</feature>
<evidence type="ECO:0000313" key="3">
    <source>
        <dbReference type="Proteomes" id="UP001107558"/>
    </source>
</evidence>
<dbReference type="EMBL" id="JADBJN010000001">
    <property type="protein sequence ID" value="KAG5683979.1"/>
    <property type="molecule type" value="Genomic_DNA"/>
</dbReference>
<dbReference type="AlphaFoldDB" id="A0A9J6CQX1"/>
<sequence length="151" mass="16887">MKSILLTILNFIIAASTLDIDCEYKFIETKLQDLKLDTIDHVKISNRYTCVADQFLGNDDKNIGAVNGQHLEGLSNVDVRAITFTTIEVSKIPQGLGKVFPNLMSLSVDDFGLEVIYSSDLRDFKNLTFFSAMGNSFEILNSDLFINNPKI</sequence>
<reference evidence="2" key="1">
    <citation type="submission" date="2021-03" db="EMBL/GenBank/DDBJ databases">
        <title>Chromosome level genome of the anhydrobiotic midge Polypedilum vanderplanki.</title>
        <authorList>
            <person name="Yoshida Y."/>
            <person name="Kikawada T."/>
            <person name="Gusev O."/>
        </authorList>
    </citation>
    <scope>NUCLEOTIDE SEQUENCE</scope>
    <source>
        <strain evidence="2">NIAS01</strain>
        <tissue evidence="2">Whole body or cell culture</tissue>
    </source>
</reference>